<dbReference type="SUPFAM" id="SSF54211">
    <property type="entry name" value="Ribosomal protein S5 domain 2-like"/>
    <property type="match status" value="1"/>
</dbReference>
<comment type="caution">
    <text evidence="13">The sequence shown here is derived from an EMBL/GenBank/DDBJ whole genome shotgun (WGS) entry which is preliminary data.</text>
</comment>
<keyword evidence="7 10" id="KW-0067">ATP-binding</keyword>
<keyword evidence="8 10" id="KW-0414">Isoprene biosynthesis</keyword>
<dbReference type="NCBIfam" id="NF011202">
    <property type="entry name" value="PRK14608.1"/>
    <property type="match status" value="1"/>
</dbReference>
<dbReference type="SUPFAM" id="SSF55060">
    <property type="entry name" value="GHMP Kinase, C-terminal domain"/>
    <property type="match status" value="1"/>
</dbReference>
<keyword evidence="14" id="KW-1185">Reference proteome</keyword>
<dbReference type="NCBIfam" id="TIGR00154">
    <property type="entry name" value="ispE"/>
    <property type="match status" value="1"/>
</dbReference>
<feature type="domain" description="GHMP kinase C-terminal" evidence="12">
    <location>
        <begin position="211"/>
        <end position="268"/>
    </location>
</feature>
<dbReference type="InterPro" id="IPR014721">
    <property type="entry name" value="Ribsml_uS5_D2-typ_fold_subgr"/>
</dbReference>
<feature type="domain" description="GHMP kinase N-terminal" evidence="11">
    <location>
        <begin position="68"/>
        <end position="140"/>
    </location>
</feature>
<evidence type="ECO:0000256" key="2">
    <source>
        <dbReference type="ARBA" id="ARBA00012052"/>
    </source>
</evidence>
<evidence type="ECO:0000256" key="4">
    <source>
        <dbReference type="ARBA" id="ARBA00022679"/>
    </source>
</evidence>
<proteinExistence type="inferred from homology"/>
<evidence type="ECO:0000256" key="3">
    <source>
        <dbReference type="ARBA" id="ARBA00017473"/>
    </source>
</evidence>
<dbReference type="Gene3D" id="3.30.70.890">
    <property type="entry name" value="GHMP kinase, C-terminal domain"/>
    <property type="match status" value="1"/>
</dbReference>
<evidence type="ECO:0000256" key="8">
    <source>
        <dbReference type="ARBA" id="ARBA00023229"/>
    </source>
</evidence>
<comment type="pathway">
    <text evidence="10">Isoprenoid biosynthesis; isopentenyl diphosphate biosynthesis via DXP pathway; isopentenyl diphosphate from 1-deoxy-D-xylulose 5-phosphate: step 3/6.</text>
</comment>
<dbReference type="HAMAP" id="MF_00061">
    <property type="entry name" value="IspE"/>
    <property type="match status" value="1"/>
</dbReference>
<feature type="binding site" evidence="10">
    <location>
        <begin position="92"/>
        <end position="102"/>
    </location>
    <ligand>
        <name>ATP</name>
        <dbReference type="ChEBI" id="CHEBI:30616"/>
    </ligand>
</feature>
<dbReference type="PIRSF" id="PIRSF010376">
    <property type="entry name" value="IspE"/>
    <property type="match status" value="1"/>
</dbReference>
<comment type="catalytic activity">
    <reaction evidence="10">
        <text>4-CDP-2-C-methyl-D-erythritol + ATP = 4-CDP-2-C-methyl-D-erythritol 2-phosphate + ADP + H(+)</text>
        <dbReference type="Rhea" id="RHEA:18437"/>
        <dbReference type="ChEBI" id="CHEBI:15378"/>
        <dbReference type="ChEBI" id="CHEBI:30616"/>
        <dbReference type="ChEBI" id="CHEBI:57823"/>
        <dbReference type="ChEBI" id="CHEBI:57919"/>
        <dbReference type="ChEBI" id="CHEBI:456216"/>
        <dbReference type="EC" id="2.7.1.148"/>
    </reaction>
</comment>
<gene>
    <name evidence="10" type="primary">ispE</name>
    <name evidence="13" type="ORF">FHS83_003471</name>
</gene>
<dbReference type="GO" id="GO:0019288">
    <property type="term" value="P:isopentenyl diphosphate biosynthetic process, methylerythritol 4-phosphate pathway"/>
    <property type="evidence" value="ECO:0007669"/>
    <property type="project" value="UniProtKB-UniRule"/>
</dbReference>
<name>A0A846N3G5_9PROT</name>
<feature type="active site" evidence="10">
    <location>
        <position position="11"/>
    </location>
</feature>
<dbReference type="Pfam" id="PF00288">
    <property type="entry name" value="GHMP_kinases_N"/>
    <property type="match status" value="1"/>
</dbReference>
<accession>A0A846N3G5</accession>
<evidence type="ECO:0000256" key="5">
    <source>
        <dbReference type="ARBA" id="ARBA00022741"/>
    </source>
</evidence>
<dbReference type="AlphaFoldDB" id="A0A846N3G5"/>
<evidence type="ECO:0000259" key="11">
    <source>
        <dbReference type="Pfam" id="PF00288"/>
    </source>
</evidence>
<dbReference type="InterPro" id="IPR006204">
    <property type="entry name" value="GHMP_kinase_N_dom"/>
</dbReference>
<dbReference type="PANTHER" id="PTHR43527">
    <property type="entry name" value="4-DIPHOSPHOCYTIDYL-2-C-METHYL-D-ERYTHRITOL KINASE, CHLOROPLASTIC"/>
    <property type="match status" value="1"/>
</dbReference>
<evidence type="ECO:0000259" key="12">
    <source>
        <dbReference type="Pfam" id="PF08544"/>
    </source>
</evidence>
<keyword evidence="4 10" id="KW-0808">Transferase</keyword>
<protein>
    <recommendedName>
        <fullName evidence="3 10">4-diphosphocytidyl-2-C-methyl-D-erythritol kinase</fullName>
        <shortName evidence="10">CMK</shortName>
        <ecNumber evidence="2 10">2.7.1.148</ecNumber>
    </recommendedName>
    <alternativeName>
        <fullName evidence="9 10">4-(cytidine-5'-diphospho)-2-C-methyl-D-erythritol kinase</fullName>
    </alternativeName>
</protein>
<keyword evidence="5 10" id="KW-0547">Nucleotide-binding</keyword>
<dbReference type="RefSeq" id="WP_167084472.1">
    <property type="nucleotide sequence ID" value="NZ_BAAADC010000001.1"/>
</dbReference>
<sequence>MTSFSVSAPAKINLFLHVGAKRPDGFHALQSLVAFTEAGDELSFAPGDGVSLDIGGPFGKGLSAGEDNLIVRAARALGTSQGAKIVLTKNLPVASGIGGGSADCAATLRGLSKLWNLGKDSLALQKVGEELGSDVPVCITSRPQWMEGRGEILTELPSLPPLSIVLVNPGVGVPTGKVFGALKERRGVELPLPPYFTGADHLIGYLKSTSNDLEAPARMIAPEVNAVLEAIAGEGALLSRMSGSGATCFGLFATETDAKAAAEALKAAHAGWWVMPSRLLSTLV</sequence>
<dbReference type="GO" id="GO:0050515">
    <property type="term" value="F:4-(cytidine 5'-diphospho)-2-C-methyl-D-erythritol kinase activity"/>
    <property type="evidence" value="ECO:0007669"/>
    <property type="project" value="UniProtKB-UniRule"/>
</dbReference>
<dbReference type="PANTHER" id="PTHR43527:SF2">
    <property type="entry name" value="4-DIPHOSPHOCYTIDYL-2-C-METHYL-D-ERYTHRITOL KINASE, CHLOROPLASTIC"/>
    <property type="match status" value="1"/>
</dbReference>
<dbReference type="InterPro" id="IPR020568">
    <property type="entry name" value="Ribosomal_Su5_D2-typ_SF"/>
</dbReference>
<comment type="function">
    <text evidence="10">Catalyzes the phosphorylation of the position 2 hydroxy group of 4-diphosphocytidyl-2C-methyl-D-erythritol.</text>
</comment>
<evidence type="ECO:0000313" key="13">
    <source>
        <dbReference type="EMBL" id="NIK90153.1"/>
    </source>
</evidence>
<dbReference type="InterPro" id="IPR036554">
    <property type="entry name" value="GHMP_kinase_C_sf"/>
</dbReference>
<dbReference type="Proteomes" id="UP000570514">
    <property type="component" value="Unassembled WGS sequence"/>
</dbReference>
<dbReference type="UniPathway" id="UPA00056">
    <property type="reaction ID" value="UER00094"/>
</dbReference>
<keyword evidence="6 10" id="KW-0418">Kinase</keyword>
<dbReference type="EC" id="2.7.1.148" evidence="2 10"/>
<dbReference type="GO" id="GO:0016114">
    <property type="term" value="P:terpenoid biosynthetic process"/>
    <property type="evidence" value="ECO:0007669"/>
    <property type="project" value="UniProtKB-UniRule"/>
</dbReference>
<evidence type="ECO:0000256" key="9">
    <source>
        <dbReference type="ARBA" id="ARBA00032554"/>
    </source>
</evidence>
<feature type="active site" evidence="10">
    <location>
        <position position="134"/>
    </location>
</feature>
<dbReference type="InterPro" id="IPR004424">
    <property type="entry name" value="IspE"/>
</dbReference>
<dbReference type="InterPro" id="IPR013750">
    <property type="entry name" value="GHMP_kinase_C_dom"/>
</dbReference>
<dbReference type="Gene3D" id="3.30.230.10">
    <property type="match status" value="1"/>
</dbReference>
<evidence type="ECO:0000256" key="6">
    <source>
        <dbReference type="ARBA" id="ARBA00022777"/>
    </source>
</evidence>
<evidence type="ECO:0000256" key="10">
    <source>
        <dbReference type="HAMAP-Rule" id="MF_00061"/>
    </source>
</evidence>
<comment type="similarity">
    <text evidence="1 10">Belongs to the GHMP kinase family. IspE subfamily.</text>
</comment>
<dbReference type="EMBL" id="JAASRM010000001">
    <property type="protein sequence ID" value="NIK90153.1"/>
    <property type="molecule type" value="Genomic_DNA"/>
</dbReference>
<evidence type="ECO:0000256" key="1">
    <source>
        <dbReference type="ARBA" id="ARBA00009684"/>
    </source>
</evidence>
<dbReference type="GO" id="GO:0005524">
    <property type="term" value="F:ATP binding"/>
    <property type="evidence" value="ECO:0007669"/>
    <property type="project" value="UniProtKB-UniRule"/>
</dbReference>
<evidence type="ECO:0000313" key="14">
    <source>
        <dbReference type="Proteomes" id="UP000570514"/>
    </source>
</evidence>
<dbReference type="Pfam" id="PF08544">
    <property type="entry name" value="GHMP_kinases_C"/>
    <property type="match status" value="1"/>
</dbReference>
<evidence type="ECO:0000256" key="7">
    <source>
        <dbReference type="ARBA" id="ARBA00022840"/>
    </source>
</evidence>
<reference evidence="13 14" key="1">
    <citation type="submission" date="2020-03" db="EMBL/GenBank/DDBJ databases">
        <title>Genomic Encyclopedia of Type Strains, Phase IV (KMG-IV): sequencing the most valuable type-strain genomes for metagenomic binning, comparative biology and taxonomic classification.</title>
        <authorList>
            <person name="Goeker M."/>
        </authorList>
    </citation>
    <scope>NUCLEOTIDE SEQUENCE [LARGE SCALE GENOMIC DNA]</scope>
    <source>
        <strain evidence="13 14">DSM 19867</strain>
    </source>
</reference>
<organism evidence="13 14">
    <name type="scientific">Rhizomicrobium palustre</name>
    <dbReference type="NCBI Taxonomy" id="189966"/>
    <lineage>
        <taxon>Bacteria</taxon>
        <taxon>Pseudomonadati</taxon>
        <taxon>Pseudomonadota</taxon>
        <taxon>Alphaproteobacteria</taxon>
        <taxon>Micropepsales</taxon>
        <taxon>Micropepsaceae</taxon>
        <taxon>Rhizomicrobium</taxon>
    </lineage>
</organism>